<name>A0A0J8YB01_9ENTR</name>
<dbReference type="Pfam" id="PF14367">
    <property type="entry name" value="DUF4411"/>
    <property type="match status" value="1"/>
</dbReference>
<dbReference type="Proteomes" id="UP000037315">
    <property type="component" value="Unassembled WGS sequence"/>
</dbReference>
<reference evidence="1 2" key="1">
    <citation type="submission" date="2015-06" db="EMBL/GenBank/DDBJ databases">
        <title>Genome sequencing of Cronobacter sp. strain DJ34 isolated from petroleum contaminated sludge of Duliajan Oil Fields, Assam, India.</title>
        <authorList>
            <person name="Pal S."/>
            <person name="Banerjee T.D."/>
            <person name="Roy A."/>
            <person name="Sar P."/>
            <person name="Kazy S.K."/>
        </authorList>
    </citation>
    <scope>NUCLEOTIDE SEQUENCE [LARGE SCALE GENOMIC DNA]</scope>
    <source>
        <strain evidence="1 2">DJ34</strain>
    </source>
</reference>
<dbReference type="OrthoDB" id="338425at2"/>
<dbReference type="PATRIC" id="fig|1656095.3.peg.1200"/>
<dbReference type="PIRSF" id="PIRSF008505">
    <property type="entry name" value="UCP008505"/>
    <property type="match status" value="1"/>
</dbReference>
<dbReference type="AlphaFoldDB" id="A0A0J8YB01"/>
<protein>
    <submittedName>
        <fullName evidence="1">Uncharacterized protein</fullName>
    </submittedName>
</protein>
<comment type="caution">
    <text evidence="1">The sequence shown here is derived from an EMBL/GenBank/DDBJ whole genome shotgun (WGS) entry which is preliminary data.</text>
</comment>
<dbReference type="InterPro" id="IPR016541">
    <property type="entry name" value="UCP008505"/>
</dbReference>
<evidence type="ECO:0000313" key="2">
    <source>
        <dbReference type="Proteomes" id="UP000037315"/>
    </source>
</evidence>
<dbReference type="RefSeq" id="WP_048887967.1">
    <property type="nucleotide sequence ID" value="NZ_LFEJ01000014.1"/>
</dbReference>
<keyword evidence="2" id="KW-1185">Reference proteome</keyword>
<gene>
    <name evidence="1" type="ORF">ACH50_10870</name>
</gene>
<evidence type="ECO:0000313" key="1">
    <source>
        <dbReference type="EMBL" id="KMV34644.1"/>
    </source>
</evidence>
<organism evidence="1 2">
    <name type="scientific">Franconibacter pulveris</name>
    <dbReference type="NCBI Taxonomy" id="435910"/>
    <lineage>
        <taxon>Bacteria</taxon>
        <taxon>Pseudomonadati</taxon>
        <taxon>Pseudomonadota</taxon>
        <taxon>Gammaproteobacteria</taxon>
        <taxon>Enterobacterales</taxon>
        <taxon>Enterobacteriaceae</taxon>
        <taxon>Franconibacter</taxon>
    </lineage>
</organism>
<sequence>MKYLLDANTYIQAKNQYYGMDICPAYWHWLDVQFDKGILGSVDMIGRELKEGNDELAEWAKARPGHFIKNDDAETQAIYTQLVQSVMAGDYNAGNRDNFLAKADPWIIAKAKSSGATVVTHESLVIEGTKKVKVPNICRQFDVPCMNTFQFLRELKARFVLGPY</sequence>
<proteinExistence type="predicted"/>
<accession>A0A0J8YB01</accession>
<dbReference type="EMBL" id="LFEJ01000014">
    <property type="protein sequence ID" value="KMV34644.1"/>
    <property type="molecule type" value="Genomic_DNA"/>
</dbReference>